<protein>
    <recommendedName>
        <fullName evidence="3">DNA recombination protein RmuC homolog</fullName>
    </recommendedName>
</protein>
<evidence type="ECO:0000256" key="3">
    <source>
        <dbReference type="ARBA" id="ARBA00021840"/>
    </source>
</evidence>
<evidence type="ECO:0000256" key="6">
    <source>
        <dbReference type="SAM" id="Phobius"/>
    </source>
</evidence>
<sequence length="465" mass="48670">MAELSPILPIILAGLALLGVAALLLRRGGGSGEALAVLSAKLDALGAAQERGAATAAERAAAAERVLADRLAESRLATEAALAAQRERLGATEQALADRLSEATRAMADALAAQGLAVANSSAAQNERLAASSLALTETLANALSAQNERLAAQEKTLADRLAASQEALGAAVAAQNERLGRVLNENALKAEETAGKIHERLAVIDAARANMEALGAQVGSLAQILGNKQSRGAFGEVQLRQIVEDRLPPDGFSWQHTLANRTRCDVLIRLPNPPGPIAVDSKFPLEAWLAARDAADDAARIAATKRFAADVTRHVDDVAGKYICPGETAEGALIFVPSEAIYADLHAAHAPVVDRAARMGVYIVSPSTMWAVLGTMRALMQDVRIRAEAGQIKAQVAELVKDVGRLDDRVTKLRKHFADMQVDVQQIEITTGKIARRGVAIEAVELSDSPVISSSGGLLAPAAD</sequence>
<evidence type="ECO:0000313" key="7">
    <source>
        <dbReference type="EMBL" id="MCR0981242.1"/>
    </source>
</evidence>
<accession>A0ABT1X217</accession>
<dbReference type="RefSeq" id="WP_257714919.1">
    <property type="nucleotide sequence ID" value="NZ_JANJOU010000002.1"/>
</dbReference>
<dbReference type="PANTHER" id="PTHR30563">
    <property type="entry name" value="DNA RECOMBINATION PROTEIN RMUC"/>
    <property type="match status" value="1"/>
</dbReference>
<comment type="caution">
    <text evidence="7">The sequence shown here is derived from an EMBL/GenBank/DDBJ whole genome shotgun (WGS) entry which is preliminary data.</text>
</comment>
<name>A0ABT1X217_9PROT</name>
<dbReference type="Proteomes" id="UP001524642">
    <property type="component" value="Unassembled WGS sequence"/>
</dbReference>
<dbReference type="InterPro" id="IPR003798">
    <property type="entry name" value="DNA_recombination_RmuC"/>
</dbReference>
<evidence type="ECO:0000313" key="8">
    <source>
        <dbReference type="Proteomes" id="UP001524642"/>
    </source>
</evidence>
<evidence type="ECO:0000256" key="5">
    <source>
        <dbReference type="ARBA" id="ARBA00023172"/>
    </source>
</evidence>
<reference evidence="7 8" key="1">
    <citation type="submission" date="2022-06" db="EMBL/GenBank/DDBJ databases">
        <title>Roseomonas CN29.</title>
        <authorList>
            <person name="Cheng Y."/>
            <person name="He X."/>
        </authorList>
    </citation>
    <scope>NUCLEOTIDE SEQUENCE [LARGE SCALE GENOMIC DNA]</scope>
    <source>
        <strain evidence="7 8">CN29</strain>
    </source>
</reference>
<dbReference type="Pfam" id="PF02646">
    <property type="entry name" value="RmuC"/>
    <property type="match status" value="1"/>
</dbReference>
<comment type="function">
    <text evidence="1">Involved in DNA recombination.</text>
</comment>
<proteinExistence type="inferred from homology"/>
<keyword evidence="4" id="KW-0175">Coiled coil</keyword>
<keyword evidence="6" id="KW-1133">Transmembrane helix</keyword>
<evidence type="ECO:0000256" key="2">
    <source>
        <dbReference type="ARBA" id="ARBA00009840"/>
    </source>
</evidence>
<organism evidence="7 8">
    <name type="scientific">Roseomonas populi</name>
    <dbReference type="NCBI Taxonomy" id="3121582"/>
    <lineage>
        <taxon>Bacteria</taxon>
        <taxon>Pseudomonadati</taxon>
        <taxon>Pseudomonadota</taxon>
        <taxon>Alphaproteobacteria</taxon>
        <taxon>Acetobacterales</taxon>
        <taxon>Roseomonadaceae</taxon>
        <taxon>Roseomonas</taxon>
    </lineage>
</organism>
<dbReference type="EMBL" id="JANJOU010000002">
    <property type="protein sequence ID" value="MCR0981242.1"/>
    <property type="molecule type" value="Genomic_DNA"/>
</dbReference>
<gene>
    <name evidence="7" type="primary">rmuC</name>
    <name evidence="7" type="ORF">NRP21_04165</name>
</gene>
<comment type="similarity">
    <text evidence="2">Belongs to the RmuC family.</text>
</comment>
<evidence type="ECO:0000256" key="4">
    <source>
        <dbReference type="ARBA" id="ARBA00023054"/>
    </source>
</evidence>
<dbReference type="PANTHER" id="PTHR30563:SF0">
    <property type="entry name" value="DNA RECOMBINATION PROTEIN RMUC"/>
    <property type="match status" value="1"/>
</dbReference>
<feature type="transmembrane region" description="Helical" evidence="6">
    <location>
        <begin position="6"/>
        <end position="25"/>
    </location>
</feature>
<evidence type="ECO:0000256" key="1">
    <source>
        <dbReference type="ARBA" id="ARBA00003416"/>
    </source>
</evidence>
<keyword evidence="8" id="KW-1185">Reference proteome</keyword>
<keyword evidence="6" id="KW-0472">Membrane</keyword>
<keyword evidence="5" id="KW-0233">DNA recombination</keyword>
<keyword evidence="6" id="KW-0812">Transmembrane</keyword>